<protein>
    <submittedName>
        <fullName evidence="1">Uncharacterized protein</fullName>
    </submittedName>
</protein>
<gene>
    <name evidence="1" type="ORF">NLS_LOCUS3946</name>
</gene>
<dbReference type="EMBL" id="UYRX01000231">
    <property type="protein sequence ID" value="VDK78089.1"/>
    <property type="molecule type" value="Genomic_DNA"/>
</dbReference>
<reference evidence="1 2" key="1">
    <citation type="submission" date="2018-08" db="EMBL/GenBank/DDBJ databases">
        <authorList>
            <person name="Laetsch R D."/>
            <person name="Stevens L."/>
            <person name="Kumar S."/>
            <person name="Blaxter L. M."/>
        </authorList>
    </citation>
    <scope>NUCLEOTIDE SEQUENCE [LARGE SCALE GENOMIC DNA]</scope>
</reference>
<sequence>MSPSKGERSTAEQELAFDEAVWANEKGKESFLTYYSFEGGCLQEFDLLLLRRLSLEKFFLVVLKVKKG</sequence>
<proteinExistence type="predicted"/>
<keyword evidence="2" id="KW-1185">Reference proteome</keyword>
<dbReference type="Proteomes" id="UP000277928">
    <property type="component" value="Unassembled WGS sequence"/>
</dbReference>
<evidence type="ECO:0000313" key="1">
    <source>
        <dbReference type="EMBL" id="VDK78089.1"/>
    </source>
</evidence>
<evidence type="ECO:0000313" key="2">
    <source>
        <dbReference type="Proteomes" id="UP000277928"/>
    </source>
</evidence>
<dbReference type="AlphaFoldDB" id="A0A3P6T4L1"/>
<organism evidence="1 2">
    <name type="scientific">Litomosoides sigmodontis</name>
    <name type="common">Filarial nematode worm</name>
    <dbReference type="NCBI Taxonomy" id="42156"/>
    <lineage>
        <taxon>Eukaryota</taxon>
        <taxon>Metazoa</taxon>
        <taxon>Ecdysozoa</taxon>
        <taxon>Nematoda</taxon>
        <taxon>Chromadorea</taxon>
        <taxon>Rhabditida</taxon>
        <taxon>Spirurina</taxon>
        <taxon>Spiruromorpha</taxon>
        <taxon>Filarioidea</taxon>
        <taxon>Onchocercidae</taxon>
        <taxon>Litomosoides</taxon>
    </lineage>
</organism>
<name>A0A3P6T4L1_LITSI</name>
<accession>A0A3P6T4L1</accession>